<comment type="caution">
    <text evidence="1">The sequence shown here is derived from an EMBL/GenBank/DDBJ whole genome shotgun (WGS) entry which is preliminary data.</text>
</comment>
<name>A0A834FZ36_RHOSS</name>
<dbReference type="GO" id="GO:0005886">
    <property type="term" value="C:plasma membrane"/>
    <property type="evidence" value="ECO:0007669"/>
    <property type="project" value="InterPro"/>
</dbReference>
<protein>
    <submittedName>
        <fullName evidence="1">Uncharacterized protein</fullName>
    </submittedName>
</protein>
<accession>A0A834FZ36</accession>
<evidence type="ECO:0000313" key="2">
    <source>
        <dbReference type="Proteomes" id="UP000626092"/>
    </source>
</evidence>
<proteinExistence type="predicted"/>
<dbReference type="Proteomes" id="UP000626092">
    <property type="component" value="Unassembled WGS sequence"/>
</dbReference>
<dbReference type="OrthoDB" id="689803at2759"/>
<organism evidence="1 2">
    <name type="scientific">Rhododendron simsii</name>
    <name type="common">Sims's rhododendron</name>
    <dbReference type="NCBI Taxonomy" id="118357"/>
    <lineage>
        <taxon>Eukaryota</taxon>
        <taxon>Viridiplantae</taxon>
        <taxon>Streptophyta</taxon>
        <taxon>Embryophyta</taxon>
        <taxon>Tracheophyta</taxon>
        <taxon>Spermatophyta</taxon>
        <taxon>Magnoliopsida</taxon>
        <taxon>eudicotyledons</taxon>
        <taxon>Gunneridae</taxon>
        <taxon>Pentapetalae</taxon>
        <taxon>asterids</taxon>
        <taxon>Ericales</taxon>
        <taxon>Ericaceae</taxon>
        <taxon>Ericoideae</taxon>
        <taxon>Rhodoreae</taxon>
        <taxon>Rhododendron</taxon>
    </lineage>
</organism>
<sequence length="106" mass="11613">MAVMFAAVGKECIHVSSSHFLPLMRETPHLQIPLHHNSSGLSPASFLEFLSNIKVSQSAASAAGIMPVLASKRDYSLVLQHDGIHGAFCHCKRSYNSTRDYGCRRS</sequence>
<dbReference type="InterPro" id="IPR039619">
    <property type="entry name" value="MAKR2/5"/>
</dbReference>
<dbReference type="PANTHER" id="PTHR33929">
    <property type="entry name" value="MEMBRANE-ASSOCIATED KINASE REGULATOR 2-RELATED"/>
    <property type="match status" value="1"/>
</dbReference>
<dbReference type="EMBL" id="WJXA01000013">
    <property type="protein sequence ID" value="KAF7119661.1"/>
    <property type="molecule type" value="Genomic_DNA"/>
</dbReference>
<evidence type="ECO:0000313" key="1">
    <source>
        <dbReference type="EMBL" id="KAF7119661.1"/>
    </source>
</evidence>
<dbReference type="AlphaFoldDB" id="A0A834FZ36"/>
<keyword evidence="2" id="KW-1185">Reference proteome</keyword>
<reference evidence="1" key="1">
    <citation type="submission" date="2019-11" db="EMBL/GenBank/DDBJ databases">
        <authorList>
            <person name="Liu Y."/>
            <person name="Hou J."/>
            <person name="Li T.-Q."/>
            <person name="Guan C.-H."/>
            <person name="Wu X."/>
            <person name="Wu H.-Z."/>
            <person name="Ling F."/>
            <person name="Zhang R."/>
            <person name="Shi X.-G."/>
            <person name="Ren J.-P."/>
            <person name="Chen E.-F."/>
            <person name="Sun J.-M."/>
        </authorList>
    </citation>
    <scope>NUCLEOTIDE SEQUENCE</scope>
    <source>
        <strain evidence="1">Adult_tree_wgs_1</strain>
        <tissue evidence="1">Leaves</tissue>
    </source>
</reference>
<gene>
    <name evidence="1" type="ORF">RHSIM_Rhsim13G0081100</name>
</gene>
<dbReference type="PANTHER" id="PTHR33929:SF4">
    <property type="entry name" value="MEMBRANE-ASSOCIATED KINASE REGULATOR 5"/>
    <property type="match status" value="1"/>
</dbReference>